<dbReference type="InterPro" id="IPR015424">
    <property type="entry name" value="PyrdxlP-dep_Trfase"/>
</dbReference>
<name>A0AA97PG97_PYRO3</name>
<dbReference type="GO" id="GO:0030170">
    <property type="term" value="F:pyridoxal phosphate binding"/>
    <property type="evidence" value="ECO:0007669"/>
    <property type="project" value="InterPro"/>
</dbReference>
<evidence type="ECO:0000256" key="4">
    <source>
        <dbReference type="ARBA" id="ARBA00022679"/>
    </source>
</evidence>
<evidence type="ECO:0000259" key="6">
    <source>
        <dbReference type="Pfam" id="PF00155"/>
    </source>
</evidence>
<evidence type="ECO:0000256" key="2">
    <source>
        <dbReference type="ARBA" id="ARBA00007441"/>
    </source>
</evidence>
<proteinExistence type="inferred from homology"/>
<accession>A0AA97PG97</accession>
<dbReference type="InterPro" id="IPR015421">
    <property type="entry name" value="PyrdxlP-dep_Trfase_major"/>
</dbReference>
<feature type="domain" description="Aminotransferase class I/classII large" evidence="6">
    <location>
        <begin position="117"/>
        <end position="431"/>
    </location>
</feature>
<dbReference type="PANTHER" id="PTHR42790:SF19">
    <property type="entry name" value="KYNURENINE_ALPHA-AMINOADIPATE AMINOTRANSFERASE, MITOCHONDRIAL"/>
    <property type="match status" value="1"/>
</dbReference>
<sequence length="455" mass="49979">MPISTSCSQGRALDIESLLSKRIRRWQPGAIRRLIPLGSKPGMISLVPGIPHPSTFPFANLSFTVRNPSGGPDETIKLDQKLVSDAFQYDLAGGNAQLIDWFLELQERVHGFSGGHDWSCCVGNGSQDLIFKAFQVFTDPEDAVIIKSPSYAGVVGFLGAENHKLIEIPTDADGIIPAELEEILSSWPPGRPRPKVLYTSPTGSNPTGATCPESRKIEILLLAQRFDFVIFEDNAYYYLNYDLDPPSMARNYLGLEAEVTGASGRVVRFDSLSKVVSSGMRIGFLTGSRQVVQLVTRLTENTNLQPCTTTQVLALALFRHWGHDGFLAHGQAVAALYRRRRDLFCEAARKHLGALASWHAPAAGMFVWMKLRLPRGKMEDSFELMEQGALQNRVLALPGAAFFVQGAQTSHVRISFSLIPEDQIDEACARLANLVRWAWEKAGDDEGASDSSSSS</sequence>
<gene>
    <name evidence="7" type="ORF">OOU_Y34scaffold00937g5</name>
</gene>
<dbReference type="Gene3D" id="3.40.640.10">
    <property type="entry name" value="Type I PLP-dependent aspartate aminotransferase-like (Major domain)"/>
    <property type="match status" value="1"/>
</dbReference>
<dbReference type="Pfam" id="PF00155">
    <property type="entry name" value="Aminotran_1_2"/>
    <property type="match status" value="1"/>
</dbReference>
<dbReference type="CDD" id="cd00609">
    <property type="entry name" value="AAT_like"/>
    <property type="match status" value="1"/>
</dbReference>
<dbReference type="SUPFAM" id="SSF53383">
    <property type="entry name" value="PLP-dependent transferases"/>
    <property type="match status" value="1"/>
</dbReference>
<dbReference type="Proteomes" id="UP000011086">
    <property type="component" value="Unassembled WGS sequence"/>
</dbReference>
<dbReference type="EMBL" id="JH793846">
    <property type="protein sequence ID" value="ELQ33458.1"/>
    <property type="molecule type" value="Genomic_DNA"/>
</dbReference>
<evidence type="ECO:0000256" key="1">
    <source>
        <dbReference type="ARBA" id="ARBA00001933"/>
    </source>
</evidence>
<dbReference type="GO" id="GO:1901605">
    <property type="term" value="P:alpha-amino acid metabolic process"/>
    <property type="evidence" value="ECO:0007669"/>
    <property type="project" value="TreeGrafter"/>
</dbReference>
<dbReference type="AlphaFoldDB" id="A0AA97PG97"/>
<dbReference type="InterPro" id="IPR050859">
    <property type="entry name" value="Class-I_PLP-dep_aminotransf"/>
</dbReference>
<evidence type="ECO:0000256" key="5">
    <source>
        <dbReference type="ARBA" id="ARBA00022898"/>
    </source>
</evidence>
<keyword evidence="5" id="KW-0663">Pyridoxal phosphate</keyword>
<keyword evidence="3 7" id="KW-0032">Aminotransferase</keyword>
<dbReference type="PANTHER" id="PTHR42790">
    <property type="entry name" value="AMINOTRANSFERASE"/>
    <property type="match status" value="1"/>
</dbReference>
<protein>
    <submittedName>
        <fullName evidence="7">Kynurenine/alpha-aminoadipate aminotransferase mitochondrial</fullName>
    </submittedName>
</protein>
<dbReference type="InterPro" id="IPR004839">
    <property type="entry name" value="Aminotransferase_I/II_large"/>
</dbReference>
<evidence type="ECO:0000313" key="7">
    <source>
        <dbReference type="EMBL" id="ELQ33458.1"/>
    </source>
</evidence>
<organism evidence="7">
    <name type="scientific">Pyricularia oryzae (strain Y34)</name>
    <name type="common">Rice blast fungus</name>
    <name type="synonym">Magnaporthe oryzae</name>
    <dbReference type="NCBI Taxonomy" id="1143189"/>
    <lineage>
        <taxon>Eukaryota</taxon>
        <taxon>Fungi</taxon>
        <taxon>Dikarya</taxon>
        <taxon>Ascomycota</taxon>
        <taxon>Pezizomycotina</taxon>
        <taxon>Sordariomycetes</taxon>
        <taxon>Sordariomycetidae</taxon>
        <taxon>Magnaporthales</taxon>
        <taxon>Pyriculariaceae</taxon>
        <taxon>Pyricularia</taxon>
    </lineage>
</organism>
<dbReference type="FunFam" id="3.90.1150.10:FF:000166">
    <property type="entry name" value="Kynurenine/alpha-aminoadipate aminotransferase, mitochondrial"/>
    <property type="match status" value="1"/>
</dbReference>
<comment type="similarity">
    <text evidence="2">Belongs to the class-I pyridoxal-phosphate-dependent aminotransferase family.</text>
</comment>
<reference evidence="7" key="1">
    <citation type="journal article" date="2012" name="PLoS Genet.">
        <title>Comparative analysis of the genomes of two field isolates of the rice blast fungus Magnaporthe oryzae.</title>
        <authorList>
            <person name="Xue M."/>
            <person name="Yang J."/>
            <person name="Li Z."/>
            <person name="Hu S."/>
            <person name="Yao N."/>
            <person name="Dean R.A."/>
            <person name="Zhao W."/>
            <person name="Shen M."/>
            <person name="Zhang H."/>
            <person name="Li C."/>
            <person name="Liu L."/>
            <person name="Cao L."/>
            <person name="Xu X."/>
            <person name="Xing Y."/>
            <person name="Hsiang T."/>
            <person name="Zhang Z."/>
            <person name="Xu J.R."/>
            <person name="Peng Y.L."/>
        </authorList>
    </citation>
    <scope>NUCLEOTIDE SEQUENCE</scope>
    <source>
        <strain evidence="7">Y34</strain>
    </source>
</reference>
<evidence type="ECO:0000256" key="3">
    <source>
        <dbReference type="ARBA" id="ARBA00022576"/>
    </source>
</evidence>
<keyword evidence="4" id="KW-0808">Transferase</keyword>
<dbReference type="GO" id="GO:0008483">
    <property type="term" value="F:transaminase activity"/>
    <property type="evidence" value="ECO:0007669"/>
    <property type="project" value="UniProtKB-KW"/>
</dbReference>
<comment type="cofactor">
    <cofactor evidence="1">
        <name>pyridoxal 5'-phosphate</name>
        <dbReference type="ChEBI" id="CHEBI:597326"/>
    </cofactor>
</comment>